<dbReference type="OrthoDB" id="9805703at2"/>
<dbReference type="Pfam" id="PF03601">
    <property type="entry name" value="Cons_hypoth698"/>
    <property type="match status" value="1"/>
</dbReference>
<evidence type="ECO:0000256" key="1">
    <source>
        <dbReference type="ARBA" id="ARBA00004651"/>
    </source>
</evidence>
<feature type="transmembrane region" description="Helical" evidence="7">
    <location>
        <begin position="339"/>
        <end position="364"/>
    </location>
</feature>
<evidence type="ECO:0000256" key="7">
    <source>
        <dbReference type="SAM" id="Phobius"/>
    </source>
</evidence>
<evidence type="ECO:0000313" key="8">
    <source>
        <dbReference type="EMBL" id="AMP10873.1"/>
    </source>
</evidence>
<keyword evidence="9" id="KW-1185">Reference proteome</keyword>
<evidence type="ECO:0000256" key="4">
    <source>
        <dbReference type="ARBA" id="ARBA00022692"/>
    </source>
</evidence>
<evidence type="ECO:0000256" key="3">
    <source>
        <dbReference type="ARBA" id="ARBA00022475"/>
    </source>
</evidence>
<feature type="transmembrane region" description="Helical" evidence="7">
    <location>
        <begin position="107"/>
        <end position="129"/>
    </location>
</feature>
<sequence length="365" mass="38219">MSTSTLAGATRPSKSNTKIQPSLLAGLTLSALIAAAAIYAARNPWLQAHGFSALTLAIVLGMLVGNLGYQRMAPSCAPGVNFSKQNLLRLGIILYGFRLTFQDIGHVGLSGVLIDALVLCSTFGMALLLGTRLFKLDRDTAILIGAGSSICGAAAVMATEPVLRAQPAQVTVAVATVVVFGSLAIFLYPLLYQLNLHWHFLAASPLAYGIYTGSTVHEVAQVVAAARAISPDAANTAVITKMVRVMMLAPFLMLLSAYVANRDTAKANGTGKPGKTRLAIPWFAFGFVAVVALNSFAHLPTTLVAHVNDADNILLAMAMAALGISTHFSSIRVAGVKPLLFAAMLFGWLIVGGAMINALVLRVFA</sequence>
<protein>
    <recommendedName>
        <fullName evidence="10">Membrane protein YeiH</fullName>
    </recommendedName>
</protein>
<dbReference type="RefSeq" id="WP_082798065.1">
    <property type="nucleotide sequence ID" value="NZ_CP013233.1"/>
</dbReference>
<keyword evidence="5 7" id="KW-1133">Transmembrane helix</keyword>
<gene>
    <name evidence="8" type="ORF">CAter282_3166</name>
</gene>
<feature type="transmembrane region" description="Helical" evidence="7">
    <location>
        <begin position="242"/>
        <end position="260"/>
    </location>
</feature>
<feature type="transmembrane region" description="Helical" evidence="7">
    <location>
        <begin position="21"/>
        <end position="40"/>
    </location>
</feature>
<keyword evidence="6 7" id="KW-0472">Membrane</keyword>
<reference evidence="8 9" key="1">
    <citation type="submission" date="2015-11" db="EMBL/GenBank/DDBJ databases">
        <title>Exploring the genomic traits of fungus-feeding bacterial genus Collimonas.</title>
        <authorList>
            <person name="Song C."/>
            <person name="Schmidt R."/>
            <person name="de Jager V."/>
            <person name="Krzyzanowska D."/>
            <person name="Jongedijk E."/>
            <person name="Cankar K."/>
            <person name="Beekwilder J."/>
            <person name="van Veen A."/>
            <person name="de Boer W."/>
            <person name="van Veen J.A."/>
            <person name="Garbeva P."/>
        </authorList>
    </citation>
    <scope>NUCLEOTIDE SEQUENCE [LARGE SCALE GENOMIC DNA]</scope>
    <source>
        <strain evidence="8 9">Ter282</strain>
    </source>
</reference>
<dbReference type="Proteomes" id="UP000071778">
    <property type="component" value="Chromosome"/>
</dbReference>
<feature type="transmembrane region" description="Helical" evidence="7">
    <location>
        <begin position="46"/>
        <end position="65"/>
    </location>
</feature>
<organism evidence="8 9">
    <name type="scientific">Collimonas arenae</name>
    <dbReference type="NCBI Taxonomy" id="279058"/>
    <lineage>
        <taxon>Bacteria</taxon>
        <taxon>Pseudomonadati</taxon>
        <taxon>Pseudomonadota</taxon>
        <taxon>Betaproteobacteria</taxon>
        <taxon>Burkholderiales</taxon>
        <taxon>Oxalobacteraceae</taxon>
        <taxon>Collimonas</taxon>
    </lineage>
</organism>
<comment type="subcellular location">
    <subcellularLocation>
        <location evidence="1">Cell membrane</location>
        <topology evidence="1">Multi-pass membrane protein</topology>
    </subcellularLocation>
</comment>
<feature type="transmembrane region" description="Helical" evidence="7">
    <location>
        <begin position="170"/>
        <end position="191"/>
    </location>
</feature>
<evidence type="ECO:0000256" key="6">
    <source>
        <dbReference type="ARBA" id="ARBA00023136"/>
    </source>
</evidence>
<dbReference type="EMBL" id="CP013235">
    <property type="protein sequence ID" value="AMP10873.1"/>
    <property type="molecule type" value="Genomic_DNA"/>
</dbReference>
<dbReference type="PATRIC" id="fig|279058.17.peg.3442"/>
<evidence type="ECO:0000256" key="2">
    <source>
        <dbReference type="ARBA" id="ARBA00007977"/>
    </source>
</evidence>
<dbReference type="PANTHER" id="PTHR30106">
    <property type="entry name" value="INNER MEMBRANE PROTEIN YEIH-RELATED"/>
    <property type="match status" value="1"/>
</dbReference>
<dbReference type="InterPro" id="IPR004630">
    <property type="entry name" value="UPF0324_YeiH-like"/>
</dbReference>
<comment type="similarity">
    <text evidence="2">Belongs to the UPF0324 family.</text>
</comment>
<proteinExistence type="inferred from homology"/>
<feature type="transmembrane region" description="Helical" evidence="7">
    <location>
        <begin position="313"/>
        <end position="333"/>
    </location>
</feature>
<evidence type="ECO:0000256" key="5">
    <source>
        <dbReference type="ARBA" id="ARBA00022989"/>
    </source>
</evidence>
<dbReference type="PANTHER" id="PTHR30106:SF2">
    <property type="entry name" value="UPF0324 INNER MEMBRANE PROTEIN YEIH"/>
    <property type="match status" value="1"/>
</dbReference>
<dbReference type="AlphaFoldDB" id="A0A127QLF1"/>
<keyword evidence="3" id="KW-1003">Cell membrane</keyword>
<name>A0A127QLF1_9BURK</name>
<accession>A0A127QLF1</accession>
<feature type="transmembrane region" description="Helical" evidence="7">
    <location>
        <begin position="141"/>
        <end position="158"/>
    </location>
</feature>
<evidence type="ECO:0008006" key="10">
    <source>
        <dbReference type="Google" id="ProtNLM"/>
    </source>
</evidence>
<dbReference type="NCBIfam" id="TIGR00698">
    <property type="entry name" value="YeiH family putative sulfate export transporter"/>
    <property type="match status" value="1"/>
</dbReference>
<feature type="transmembrane region" description="Helical" evidence="7">
    <location>
        <begin position="280"/>
        <end position="301"/>
    </location>
</feature>
<evidence type="ECO:0000313" key="9">
    <source>
        <dbReference type="Proteomes" id="UP000071778"/>
    </source>
</evidence>
<dbReference type="InterPro" id="IPR018383">
    <property type="entry name" value="UPF0324_pro"/>
</dbReference>
<keyword evidence="4 7" id="KW-0812">Transmembrane</keyword>
<dbReference type="GO" id="GO:0005886">
    <property type="term" value="C:plasma membrane"/>
    <property type="evidence" value="ECO:0007669"/>
    <property type="project" value="UniProtKB-SubCell"/>
</dbReference>